<dbReference type="GO" id="GO:0046556">
    <property type="term" value="F:alpha-L-arabinofuranosidase activity"/>
    <property type="evidence" value="ECO:0007669"/>
    <property type="project" value="UniProtKB-EC"/>
</dbReference>
<name>A0A8J6P9S1_9FIRM</name>
<dbReference type="PANTHER" id="PTHR43576">
    <property type="entry name" value="ALPHA-L-ARABINOFURANOSIDASE C-RELATED"/>
    <property type="match status" value="1"/>
</dbReference>
<evidence type="ECO:0000313" key="10">
    <source>
        <dbReference type="EMBL" id="MBC8611924.1"/>
    </source>
</evidence>
<dbReference type="Pfam" id="PF22848">
    <property type="entry name" value="ASD1_dom"/>
    <property type="match status" value="1"/>
</dbReference>
<evidence type="ECO:0000313" key="11">
    <source>
        <dbReference type="Proteomes" id="UP000632659"/>
    </source>
</evidence>
<feature type="domain" description="Alpha-L-arabinofuranosidase C-terminal" evidence="9">
    <location>
        <begin position="282"/>
        <end position="482"/>
    </location>
</feature>
<evidence type="ECO:0000256" key="6">
    <source>
        <dbReference type="ARBA" id="ARBA00022801"/>
    </source>
</evidence>
<dbReference type="EC" id="3.2.1.55" evidence="5"/>
<dbReference type="InterPro" id="IPR013780">
    <property type="entry name" value="Glyco_hydro_b"/>
</dbReference>
<comment type="pathway">
    <text evidence="2">Glycan metabolism.</text>
</comment>
<dbReference type="SUPFAM" id="SSF51011">
    <property type="entry name" value="Glycosyl hydrolase domain"/>
    <property type="match status" value="1"/>
</dbReference>
<organism evidence="10 11">
    <name type="scientific">Massiliimalia timonensis</name>
    <dbReference type="NCBI Taxonomy" id="1987501"/>
    <lineage>
        <taxon>Bacteria</taxon>
        <taxon>Bacillati</taxon>
        <taxon>Bacillota</taxon>
        <taxon>Clostridia</taxon>
        <taxon>Eubacteriales</taxon>
        <taxon>Oscillospiraceae</taxon>
        <taxon>Massiliimalia</taxon>
    </lineage>
</organism>
<dbReference type="Gene3D" id="3.20.20.80">
    <property type="entry name" value="Glycosidases"/>
    <property type="match status" value="1"/>
</dbReference>
<dbReference type="GO" id="GO:0046373">
    <property type="term" value="P:L-arabinose metabolic process"/>
    <property type="evidence" value="ECO:0007669"/>
    <property type="project" value="InterPro"/>
</dbReference>
<evidence type="ECO:0000259" key="9">
    <source>
        <dbReference type="SMART" id="SM00813"/>
    </source>
</evidence>
<evidence type="ECO:0000256" key="2">
    <source>
        <dbReference type="ARBA" id="ARBA00004881"/>
    </source>
</evidence>
<keyword evidence="11" id="KW-1185">Reference proteome</keyword>
<keyword evidence="7" id="KW-0119">Carbohydrate metabolism</keyword>
<evidence type="ECO:0000256" key="8">
    <source>
        <dbReference type="ARBA" id="ARBA00023295"/>
    </source>
</evidence>
<gene>
    <name evidence="10" type="ORF">H8702_12570</name>
</gene>
<dbReference type="OrthoDB" id="9758333at2"/>
<dbReference type="EMBL" id="JACRTL010000009">
    <property type="protein sequence ID" value="MBC8611924.1"/>
    <property type="molecule type" value="Genomic_DNA"/>
</dbReference>
<dbReference type="InterPro" id="IPR017853">
    <property type="entry name" value="GH"/>
</dbReference>
<comment type="subunit">
    <text evidence="4">Homohexamer; trimer of dimers.</text>
</comment>
<comment type="similarity">
    <text evidence="3">Belongs to the glycosyl hydrolase 51 family.</text>
</comment>
<evidence type="ECO:0000256" key="7">
    <source>
        <dbReference type="ARBA" id="ARBA00023277"/>
    </source>
</evidence>
<protein>
    <recommendedName>
        <fullName evidence="5">non-reducing end alpha-L-arabinofuranosidase</fullName>
        <ecNumber evidence="5">3.2.1.55</ecNumber>
    </recommendedName>
</protein>
<evidence type="ECO:0000256" key="1">
    <source>
        <dbReference type="ARBA" id="ARBA00001462"/>
    </source>
</evidence>
<evidence type="ECO:0000256" key="3">
    <source>
        <dbReference type="ARBA" id="ARBA00007186"/>
    </source>
</evidence>
<sequence>MAMELRFDKKKKIGLRDPKLFGQFIEHFHRCVYGGVYDPASSFADEQGLRKDVIEALNRIGVPVIRWPGGCFVSGYHWQDGIGPKRIPCFDKAWKVEESNLFGTAEFLDFCRKIHAQPYICCNAGTGTEEEMSDWVEYCNQTQGKWARLRREHGYEEPFHVKYWSIGNENYFDGELGSRNPKEWARLVSRASHMMKRADDRIELLAPCANNLEWNLRLLAEAGHRLDWLSVHSYDDMLQQVNEPSSYEQCILWLDNVKERIEQAESAIHLMGYRNKIHIAIDEWNLRGWHHPNVDVPGADYLTPRDKNDDNSTYTMADAVYTACYLNECFRHCNSVKMANYAPTVNGRGLIYTHDDGIVLRPTYFVFDLYANLLGDEILDSWFDQENRFALSVNGKEQNVNWIDAVPTMQNGRLRIALVNKHPEEACRVFFASSAGELELFTLNGKSKDSYNDIDHPETVRVEREILKTKASQKEIYLPPHSVTIVREL</sequence>
<dbReference type="SUPFAM" id="SSF51445">
    <property type="entry name" value="(Trans)glycosidases"/>
    <property type="match status" value="1"/>
</dbReference>
<keyword evidence="6" id="KW-0378">Hydrolase</keyword>
<reference evidence="10" key="1">
    <citation type="submission" date="2020-08" db="EMBL/GenBank/DDBJ databases">
        <title>Genome public.</title>
        <authorList>
            <person name="Liu C."/>
            <person name="Sun Q."/>
        </authorList>
    </citation>
    <scope>NUCLEOTIDE SEQUENCE</scope>
    <source>
        <strain evidence="10">NSJ-15</strain>
    </source>
</reference>
<dbReference type="SMART" id="SM00813">
    <property type="entry name" value="Alpha-L-AF_C"/>
    <property type="match status" value="1"/>
</dbReference>
<accession>A0A8J6P9S1</accession>
<keyword evidence="8" id="KW-0326">Glycosidase</keyword>
<evidence type="ECO:0000256" key="5">
    <source>
        <dbReference type="ARBA" id="ARBA00012670"/>
    </source>
</evidence>
<dbReference type="InterPro" id="IPR055235">
    <property type="entry name" value="ASD1_cat"/>
</dbReference>
<dbReference type="PANTHER" id="PTHR43576:SF3">
    <property type="entry name" value="ALPHA-L-ARABINOFURANOSIDASE C"/>
    <property type="match status" value="1"/>
</dbReference>
<dbReference type="Proteomes" id="UP000632659">
    <property type="component" value="Unassembled WGS sequence"/>
</dbReference>
<dbReference type="Pfam" id="PF06964">
    <property type="entry name" value="Alpha-L-AF_C"/>
    <property type="match status" value="1"/>
</dbReference>
<dbReference type="GO" id="GO:0000272">
    <property type="term" value="P:polysaccharide catabolic process"/>
    <property type="evidence" value="ECO:0007669"/>
    <property type="project" value="TreeGrafter"/>
</dbReference>
<comment type="catalytic activity">
    <reaction evidence="1">
        <text>Hydrolysis of terminal non-reducing alpha-L-arabinofuranoside residues in alpha-L-arabinosides.</text>
        <dbReference type="EC" id="3.2.1.55"/>
    </reaction>
</comment>
<proteinExistence type="inferred from homology"/>
<dbReference type="Gene3D" id="2.60.40.1180">
    <property type="entry name" value="Golgi alpha-mannosidase II"/>
    <property type="match status" value="1"/>
</dbReference>
<dbReference type="AlphaFoldDB" id="A0A8J6P9S1"/>
<comment type="caution">
    <text evidence="10">The sequence shown here is derived from an EMBL/GenBank/DDBJ whole genome shotgun (WGS) entry which is preliminary data.</text>
</comment>
<dbReference type="InterPro" id="IPR010720">
    <property type="entry name" value="Alpha-L-AF_C"/>
</dbReference>
<evidence type="ECO:0000256" key="4">
    <source>
        <dbReference type="ARBA" id="ARBA00011165"/>
    </source>
</evidence>